<comment type="cofactor">
    <cofactor evidence="2">
        <name>L-ascorbate</name>
        <dbReference type="ChEBI" id="CHEBI:38290"/>
    </cofactor>
</comment>
<evidence type="ECO:0000313" key="20">
    <source>
        <dbReference type="Proteomes" id="UP000309601"/>
    </source>
</evidence>
<evidence type="ECO:0000313" key="19">
    <source>
        <dbReference type="EMBL" id="TIC63122.1"/>
    </source>
</evidence>
<dbReference type="Gene3D" id="3.60.130.10">
    <property type="entry name" value="Clavaminate synthase-like"/>
    <property type="match status" value="1"/>
</dbReference>
<dbReference type="FunFam" id="3.30.2020.30:FF:000002">
    <property type="entry name" value="Putative gamma-butyrobetaine dioxygenase"/>
    <property type="match status" value="1"/>
</dbReference>
<dbReference type="PANTHER" id="PTHR10696:SF51">
    <property type="entry name" value="TRIMETHYLLYSINE DIOXYGENASE, MITOCHONDRIAL"/>
    <property type="match status" value="1"/>
</dbReference>
<dbReference type="GO" id="GO:0005739">
    <property type="term" value="C:mitochondrion"/>
    <property type="evidence" value="ECO:0007669"/>
    <property type="project" value="TreeGrafter"/>
</dbReference>
<evidence type="ECO:0000313" key="18">
    <source>
        <dbReference type="EMBL" id="TIB78306.1"/>
    </source>
</evidence>
<keyword evidence="8 18" id="KW-0223">Dioxygenase</keyword>
<accession>A0A4T0M7W0</accession>
<evidence type="ECO:0000313" key="21">
    <source>
        <dbReference type="Proteomes" id="UP000310685"/>
    </source>
</evidence>
<dbReference type="Gene3D" id="3.30.2020.30">
    <property type="match status" value="1"/>
</dbReference>
<evidence type="ECO:0000256" key="5">
    <source>
        <dbReference type="ARBA" id="ARBA00012267"/>
    </source>
</evidence>
<dbReference type="InterPro" id="IPR003819">
    <property type="entry name" value="TauD/TfdA-like"/>
</dbReference>
<comment type="pathway">
    <text evidence="3">Amine and polyamine biosynthesis; carnitine biosynthesis.</text>
</comment>
<feature type="domain" description="Gamma-butyrobetaine hydroxylase-like N-terminal" evidence="17">
    <location>
        <begin position="31"/>
        <end position="114"/>
    </location>
</feature>
<reference evidence="20 21" key="1">
    <citation type="submission" date="2019-03" db="EMBL/GenBank/DDBJ databases">
        <title>Sequencing 25 genomes of Wallemia mellicola.</title>
        <authorList>
            <person name="Gostincar C."/>
        </authorList>
    </citation>
    <scope>NUCLEOTIDE SEQUENCE [LARGE SCALE GENOMIC DNA]</scope>
    <source>
        <strain evidence="19 20">EXF-1274</strain>
        <strain evidence="18 21">EXF-6152</strain>
    </source>
</reference>
<keyword evidence="10" id="KW-0408">Iron</keyword>
<evidence type="ECO:0000256" key="9">
    <source>
        <dbReference type="ARBA" id="ARBA00023002"/>
    </source>
</evidence>
<evidence type="ECO:0000256" key="8">
    <source>
        <dbReference type="ARBA" id="ARBA00022964"/>
    </source>
</evidence>
<comment type="similarity">
    <text evidence="4">Belongs to the gamma-BBH/TMLD family.</text>
</comment>
<evidence type="ECO:0000256" key="6">
    <source>
        <dbReference type="ARBA" id="ARBA00022723"/>
    </source>
</evidence>
<dbReference type="FunFam" id="3.60.130.10:FF:000001">
    <property type="entry name" value="Trimethyllysine dioxygenase, mitochondrial"/>
    <property type="match status" value="1"/>
</dbReference>
<dbReference type="Pfam" id="PF06155">
    <property type="entry name" value="GBBH-like_N"/>
    <property type="match status" value="1"/>
</dbReference>
<dbReference type="InterPro" id="IPR042098">
    <property type="entry name" value="TauD-like_sf"/>
</dbReference>
<evidence type="ECO:0000256" key="4">
    <source>
        <dbReference type="ARBA" id="ARBA00008654"/>
    </source>
</evidence>
<evidence type="ECO:0000256" key="7">
    <source>
        <dbReference type="ARBA" id="ARBA00022873"/>
    </source>
</evidence>
<dbReference type="InterPro" id="IPR010376">
    <property type="entry name" value="GBBH-like_N"/>
</dbReference>
<evidence type="ECO:0000259" key="16">
    <source>
        <dbReference type="Pfam" id="PF02668"/>
    </source>
</evidence>
<dbReference type="InterPro" id="IPR038492">
    <property type="entry name" value="GBBH-like_N_sf"/>
</dbReference>
<evidence type="ECO:0000256" key="3">
    <source>
        <dbReference type="ARBA" id="ARBA00005022"/>
    </source>
</evidence>
<dbReference type="GO" id="GO:0050353">
    <property type="term" value="F:trimethyllysine dioxygenase activity"/>
    <property type="evidence" value="ECO:0007669"/>
    <property type="project" value="UniProtKB-EC"/>
</dbReference>
<evidence type="ECO:0000256" key="13">
    <source>
        <dbReference type="ARBA" id="ARBA00032283"/>
    </source>
</evidence>
<dbReference type="Proteomes" id="UP000309601">
    <property type="component" value="Unassembled WGS sequence"/>
</dbReference>
<protein>
    <recommendedName>
        <fullName evidence="5">trimethyllysine dioxygenase</fullName>
        <ecNumber evidence="5">1.14.11.8</ecNumber>
    </recommendedName>
    <alternativeName>
        <fullName evidence="12">Epsilon-trimethyllysine 2-oxoglutarate dioxygenase</fullName>
    </alternativeName>
    <alternativeName>
        <fullName evidence="11">TML hydroxylase</fullName>
    </alternativeName>
    <alternativeName>
        <fullName evidence="13">TML-alpha-ketoglutarate dioxygenase</fullName>
    </alternativeName>
</protein>
<keyword evidence="6" id="KW-0479">Metal-binding</keyword>
<dbReference type="EMBL" id="SPRW01000039">
    <property type="protein sequence ID" value="TIC63122.1"/>
    <property type="molecule type" value="Genomic_DNA"/>
</dbReference>
<keyword evidence="9" id="KW-0560">Oxidoreductase</keyword>
<dbReference type="UniPathway" id="UPA00118"/>
<dbReference type="GO" id="GO:0005506">
    <property type="term" value="F:iron ion binding"/>
    <property type="evidence" value="ECO:0007669"/>
    <property type="project" value="InterPro"/>
</dbReference>
<evidence type="ECO:0000256" key="11">
    <source>
        <dbReference type="ARBA" id="ARBA00030363"/>
    </source>
</evidence>
<evidence type="ECO:0000256" key="14">
    <source>
        <dbReference type="ARBA" id="ARBA00046008"/>
    </source>
</evidence>
<gene>
    <name evidence="19" type="ORF">E3Q02_03173</name>
    <name evidence="18" type="ORF">E3Q22_02658</name>
</gene>
<dbReference type="SUPFAM" id="SSF51197">
    <property type="entry name" value="Clavaminate synthase-like"/>
    <property type="match status" value="1"/>
</dbReference>
<dbReference type="EC" id="1.14.11.8" evidence="5"/>
<dbReference type="InterPro" id="IPR050411">
    <property type="entry name" value="AlphaKG_dependent_hydroxylases"/>
</dbReference>
<evidence type="ECO:0000256" key="10">
    <source>
        <dbReference type="ARBA" id="ARBA00023004"/>
    </source>
</evidence>
<dbReference type="CDD" id="cd00250">
    <property type="entry name" value="CAS_like"/>
    <property type="match status" value="1"/>
</dbReference>
<evidence type="ECO:0000256" key="15">
    <source>
        <dbReference type="ARBA" id="ARBA00049334"/>
    </source>
</evidence>
<comment type="catalytic activity">
    <reaction evidence="15">
        <text>N(6),N(6),N(6)-trimethyl-L-lysine + 2-oxoglutarate + O2 = (3S)-3-hydroxy-N(6),N(6),N(6)-trimethyl-L-lysine + succinate + CO2</text>
        <dbReference type="Rhea" id="RHEA:14181"/>
        <dbReference type="ChEBI" id="CHEBI:15379"/>
        <dbReference type="ChEBI" id="CHEBI:16526"/>
        <dbReference type="ChEBI" id="CHEBI:16810"/>
        <dbReference type="ChEBI" id="CHEBI:30031"/>
        <dbReference type="ChEBI" id="CHEBI:58100"/>
        <dbReference type="ChEBI" id="CHEBI:141499"/>
        <dbReference type="EC" id="1.14.11.8"/>
    </reaction>
</comment>
<feature type="domain" description="TauD/TfdA-like" evidence="16">
    <location>
        <begin position="184"/>
        <end position="405"/>
    </location>
</feature>
<evidence type="ECO:0000256" key="2">
    <source>
        <dbReference type="ARBA" id="ARBA00001961"/>
    </source>
</evidence>
<comment type="function">
    <text evidence="14">Converts trimethyllysine (TML) into hydroxytrimethyllysine (HTML).</text>
</comment>
<dbReference type="Proteomes" id="UP000310685">
    <property type="component" value="Unassembled WGS sequence"/>
</dbReference>
<name>A0A4T0M7W0_9BASI</name>
<keyword evidence="7" id="KW-0124">Carnitine biosynthesis</keyword>
<dbReference type="InterPro" id="IPR012776">
    <property type="entry name" value="Trimethyllysine_dOase"/>
</dbReference>
<dbReference type="Pfam" id="PF02668">
    <property type="entry name" value="TauD"/>
    <property type="match status" value="1"/>
</dbReference>
<proteinExistence type="inferred from homology"/>
<evidence type="ECO:0000256" key="1">
    <source>
        <dbReference type="ARBA" id="ARBA00001954"/>
    </source>
</evidence>
<dbReference type="NCBIfam" id="TIGR02410">
    <property type="entry name" value="carnitine_TMLD"/>
    <property type="match status" value="1"/>
</dbReference>
<dbReference type="AlphaFoldDB" id="A0A4T0M7W0"/>
<evidence type="ECO:0000259" key="17">
    <source>
        <dbReference type="Pfam" id="PF06155"/>
    </source>
</evidence>
<comment type="caution">
    <text evidence="18">The sequence shown here is derived from an EMBL/GenBank/DDBJ whole genome shotgun (WGS) entry which is preliminary data.</text>
</comment>
<comment type="cofactor">
    <cofactor evidence="1">
        <name>Fe(2+)</name>
        <dbReference type="ChEBI" id="CHEBI:29033"/>
    </cofactor>
</comment>
<organism evidence="18 21">
    <name type="scientific">Wallemia mellicola</name>
    <dbReference type="NCBI Taxonomy" id="1708541"/>
    <lineage>
        <taxon>Eukaryota</taxon>
        <taxon>Fungi</taxon>
        <taxon>Dikarya</taxon>
        <taxon>Basidiomycota</taxon>
        <taxon>Wallemiomycotina</taxon>
        <taxon>Wallemiomycetes</taxon>
        <taxon>Wallemiales</taxon>
        <taxon>Wallemiaceae</taxon>
        <taxon>Wallemia</taxon>
    </lineage>
</organism>
<dbReference type="GO" id="GO:0045329">
    <property type="term" value="P:carnitine biosynthetic process"/>
    <property type="evidence" value="ECO:0007669"/>
    <property type="project" value="UniProtKB-UniPathway"/>
</dbReference>
<sequence length="435" mass="50012">MTHLRSLRNINTKRFSTTQIRSFANEPPKVEYDDKQVKVNWESGRTSSFHNIWLRDHCRSPHSFHSITKQRLVNTSLIPSNIKPINIESTPSGLSIKWNDGTEQPSSYPWKWLYQSSYNPKLVDDTQLRKNEKVLWDSRIANNPPTIPYEFVMNDDKGVLNWLSKIVSTFWYLINLLTNTPTKEKYGIGFVDGVTPTAEATEELTSRIAFIRETHYGKFWDFTADLKHGDTAYTDIALGAHTDTTYFTDPIGLQLFHLLQPATSGGGESLFIDGFYCAQQLKEKDINAFNTLVNTPIPAHSVGSPEAIMLPSQRSGYPIINLDNLTQDLLQIRYNNDDRSVMTNLQPEMIEEFYRSLKLWSEIITDSANEYWTPLSAGRVVLFDNWRVLHGRASFKGKRRLCGAYINHDDYASRLLTLKEKFLDENLRNTHGTLF</sequence>
<evidence type="ECO:0000256" key="12">
    <source>
        <dbReference type="ARBA" id="ARBA00031778"/>
    </source>
</evidence>
<dbReference type="EMBL" id="SPRC01000027">
    <property type="protein sequence ID" value="TIB78306.1"/>
    <property type="molecule type" value="Genomic_DNA"/>
</dbReference>
<dbReference type="PANTHER" id="PTHR10696">
    <property type="entry name" value="GAMMA-BUTYROBETAINE HYDROXYLASE-RELATED"/>
    <property type="match status" value="1"/>
</dbReference>